<comment type="subcellular location">
    <subcellularLocation>
        <location evidence="9">Early endosome membrane</location>
        <topology evidence="9">Single-pass type IV membrane protein</topology>
    </subcellularLocation>
</comment>
<dbReference type="GO" id="GO:0031201">
    <property type="term" value="C:SNARE complex"/>
    <property type="evidence" value="ECO:0007669"/>
    <property type="project" value="TreeGrafter"/>
</dbReference>
<keyword evidence="5 11" id="KW-1133">Transmembrane helix</keyword>
<dbReference type="InterPro" id="IPR010989">
    <property type="entry name" value="SNARE"/>
</dbReference>
<evidence type="ECO:0000256" key="7">
    <source>
        <dbReference type="ARBA" id="ARBA00023054"/>
    </source>
</evidence>
<gene>
    <name evidence="13" type="primary">STX12</name>
</gene>
<evidence type="ECO:0000256" key="6">
    <source>
        <dbReference type="ARBA" id="ARBA00022990"/>
    </source>
</evidence>
<evidence type="ECO:0000256" key="4">
    <source>
        <dbReference type="ARBA" id="ARBA00022753"/>
    </source>
</evidence>
<organism evidence="13 14">
    <name type="scientific">Eptatretus burgeri</name>
    <name type="common">Inshore hagfish</name>
    <dbReference type="NCBI Taxonomy" id="7764"/>
    <lineage>
        <taxon>Eukaryota</taxon>
        <taxon>Metazoa</taxon>
        <taxon>Chordata</taxon>
        <taxon>Craniata</taxon>
        <taxon>Vertebrata</taxon>
        <taxon>Cyclostomata</taxon>
        <taxon>Myxini</taxon>
        <taxon>Myxiniformes</taxon>
        <taxon>Myxinidae</taxon>
        <taxon>Eptatretinae</taxon>
        <taxon>Eptatretus</taxon>
    </lineage>
</organism>
<dbReference type="Pfam" id="PF14523">
    <property type="entry name" value="Syntaxin_2"/>
    <property type="match status" value="1"/>
</dbReference>
<dbReference type="Ensembl" id="ENSEBUT00000016045.1">
    <property type="protein sequence ID" value="ENSEBUP00000015469.1"/>
    <property type="gene ID" value="ENSEBUG00000009745.1"/>
</dbReference>
<evidence type="ECO:0000256" key="10">
    <source>
        <dbReference type="SAM" id="Coils"/>
    </source>
</evidence>
<evidence type="ECO:0000256" key="3">
    <source>
        <dbReference type="ARBA" id="ARBA00022692"/>
    </source>
</evidence>
<keyword evidence="7 10" id="KW-0175">Coiled coil</keyword>
<feature type="transmembrane region" description="Helical" evidence="11">
    <location>
        <begin position="155"/>
        <end position="176"/>
    </location>
</feature>
<dbReference type="InterPro" id="IPR006011">
    <property type="entry name" value="Syntaxin_N"/>
</dbReference>
<accession>A0A8C4QH92</accession>
<dbReference type="InterPro" id="IPR000727">
    <property type="entry name" value="T_SNARE_dom"/>
</dbReference>
<evidence type="ECO:0000256" key="8">
    <source>
        <dbReference type="ARBA" id="ARBA00023136"/>
    </source>
</evidence>
<keyword evidence="8 11" id="KW-0472">Membrane</keyword>
<dbReference type="Gene3D" id="1.20.5.110">
    <property type="match status" value="1"/>
</dbReference>
<dbReference type="GO" id="GO:0005484">
    <property type="term" value="F:SNAP receptor activity"/>
    <property type="evidence" value="ECO:0007669"/>
    <property type="project" value="InterPro"/>
</dbReference>
<protein>
    <submittedName>
        <fullName evidence="13">Syntaxin 7-like</fullName>
    </submittedName>
</protein>
<dbReference type="SMART" id="SM00397">
    <property type="entry name" value="t_SNARE"/>
    <property type="match status" value="1"/>
</dbReference>
<evidence type="ECO:0000313" key="13">
    <source>
        <dbReference type="Ensembl" id="ENSEBUP00000015469.1"/>
    </source>
</evidence>
<dbReference type="PANTHER" id="PTHR19957:SF411">
    <property type="entry name" value="LD23667P"/>
    <property type="match status" value="1"/>
</dbReference>
<reference evidence="13" key="2">
    <citation type="submission" date="2025-09" db="UniProtKB">
        <authorList>
            <consortium name="Ensembl"/>
        </authorList>
    </citation>
    <scope>IDENTIFICATION</scope>
</reference>
<dbReference type="GO" id="GO:0006886">
    <property type="term" value="P:intracellular protein transport"/>
    <property type="evidence" value="ECO:0007669"/>
    <property type="project" value="InterPro"/>
</dbReference>
<keyword evidence="3 11" id="KW-0812">Transmembrane</keyword>
<dbReference type="PANTHER" id="PTHR19957">
    <property type="entry name" value="SYNTAXIN"/>
    <property type="match status" value="1"/>
</dbReference>
<dbReference type="OMA" id="KYNEVHE"/>
<dbReference type="PROSITE" id="PS50192">
    <property type="entry name" value="T_SNARE"/>
    <property type="match status" value="1"/>
</dbReference>
<evidence type="ECO:0000256" key="1">
    <source>
        <dbReference type="ARBA" id="ARBA00009063"/>
    </source>
</evidence>
<dbReference type="GO" id="GO:0048278">
    <property type="term" value="P:vesicle docking"/>
    <property type="evidence" value="ECO:0007669"/>
    <property type="project" value="TreeGrafter"/>
</dbReference>
<feature type="domain" description="T-SNARE coiled-coil homology" evidence="12">
    <location>
        <begin position="82"/>
        <end position="144"/>
    </location>
</feature>
<keyword evidence="14" id="KW-1185">Reference proteome</keyword>
<sequence>RLKELSSLPAAQSEQRKLQRDRLASEFSTALNNFQAMQRKAAEKEKESVARARANSRLLQPVRDFSPVLLQDETVGVTAQDLEELKEREGAIMQLEADIVDVNQIFKDLGTMIHEQGDIIDSIEANVETAETSVQQANRELRAASRHQSASRKKICLLLLVLAVAALVLGIVIWLSTRK</sequence>
<dbReference type="FunFam" id="1.20.5.110:FF:000016">
    <property type="entry name" value="Syntaxin 12"/>
    <property type="match status" value="1"/>
</dbReference>
<dbReference type="GO" id="GO:0000149">
    <property type="term" value="F:SNARE binding"/>
    <property type="evidence" value="ECO:0007669"/>
    <property type="project" value="TreeGrafter"/>
</dbReference>
<evidence type="ECO:0000256" key="9">
    <source>
        <dbReference type="ARBA" id="ARBA00037832"/>
    </source>
</evidence>
<evidence type="ECO:0000259" key="12">
    <source>
        <dbReference type="PROSITE" id="PS50192"/>
    </source>
</evidence>
<dbReference type="GO" id="GO:0008021">
    <property type="term" value="C:synaptic vesicle"/>
    <property type="evidence" value="ECO:0007669"/>
    <property type="project" value="TreeGrafter"/>
</dbReference>
<evidence type="ECO:0000313" key="14">
    <source>
        <dbReference type="Proteomes" id="UP000694388"/>
    </source>
</evidence>
<keyword evidence="4" id="KW-0967">Endosome</keyword>
<dbReference type="GO" id="GO:0031901">
    <property type="term" value="C:early endosome membrane"/>
    <property type="evidence" value="ECO:0007669"/>
    <property type="project" value="UniProtKB-SubCell"/>
</dbReference>
<evidence type="ECO:0000256" key="11">
    <source>
        <dbReference type="SAM" id="Phobius"/>
    </source>
</evidence>
<dbReference type="Proteomes" id="UP000694388">
    <property type="component" value="Unplaced"/>
</dbReference>
<dbReference type="GeneTree" id="ENSGT01000000214440"/>
<dbReference type="SUPFAM" id="SSF47661">
    <property type="entry name" value="t-snare proteins"/>
    <property type="match status" value="1"/>
</dbReference>
<keyword evidence="6" id="KW-0007">Acetylation</keyword>
<reference evidence="13" key="1">
    <citation type="submission" date="2025-08" db="UniProtKB">
        <authorList>
            <consortium name="Ensembl"/>
        </authorList>
    </citation>
    <scope>IDENTIFICATION</scope>
</reference>
<proteinExistence type="inferred from homology"/>
<dbReference type="InterPro" id="IPR006012">
    <property type="entry name" value="Syntaxin/epimorphin_CS"/>
</dbReference>
<feature type="coiled-coil region" evidence="10">
    <location>
        <begin position="120"/>
        <end position="147"/>
    </location>
</feature>
<dbReference type="PROSITE" id="PS00914">
    <property type="entry name" value="SYNTAXIN"/>
    <property type="match status" value="1"/>
</dbReference>
<dbReference type="Gene3D" id="1.20.58.70">
    <property type="match status" value="1"/>
</dbReference>
<name>A0A8C4QH92_EPTBU</name>
<keyword evidence="2" id="KW-0597">Phosphoprotein</keyword>
<dbReference type="Pfam" id="PF05739">
    <property type="entry name" value="SNARE"/>
    <property type="match status" value="1"/>
</dbReference>
<comment type="similarity">
    <text evidence="1">Belongs to the syntaxin family.</text>
</comment>
<dbReference type="GO" id="GO:0006906">
    <property type="term" value="P:vesicle fusion"/>
    <property type="evidence" value="ECO:0007669"/>
    <property type="project" value="TreeGrafter"/>
</dbReference>
<dbReference type="AlphaFoldDB" id="A0A8C4QH92"/>
<dbReference type="InterPro" id="IPR045242">
    <property type="entry name" value="Syntaxin"/>
</dbReference>
<evidence type="ECO:0000256" key="2">
    <source>
        <dbReference type="ARBA" id="ARBA00022553"/>
    </source>
</evidence>
<evidence type="ECO:0000256" key="5">
    <source>
        <dbReference type="ARBA" id="ARBA00022989"/>
    </source>
</evidence>